<dbReference type="KEGG" id="odi:ODI_R4238"/>
<organism evidence="3 5">
    <name type="scientific">Orrella dioscoreae</name>
    <dbReference type="NCBI Taxonomy" id="1851544"/>
    <lineage>
        <taxon>Bacteria</taxon>
        <taxon>Pseudomonadati</taxon>
        <taxon>Pseudomonadota</taxon>
        <taxon>Betaproteobacteria</taxon>
        <taxon>Burkholderiales</taxon>
        <taxon>Alcaligenaceae</taxon>
        <taxon>Orrella</taxon>
    </lineage>
</organism>
<feature type="domain" description="Methyltransferase type 11" evidence="2">
    <location>
        <begin position="57"/>
        <end position="152"/>
    </location>
</feature>
<dbReference type="PANTHER" id="PTHR42912">
    <property type="entry name" value="METHYLTRANSFERASE"/>
    <property type="match status" value="1"/>
</dbReference>
<keyword evidence="3" id="KW-0808">Transferase</keyword>
<sequence length="224" mass="23995">MSVTQEDAARMRALAAQLGHPQGEDGLRVGETMHESNIGMTRACLAALALQADDVLLEVGHGNGAHVAECLAAAPGLRYQGLELSALMHEDAARRNAALGEAAGFAHYDGQAFPFPDACFTHAMSVNTLYFLPDPPAFLAELRRVLRPGGTLGLAFADAEFMRALPFTEHGFRLYAMEAVRDALAEAGFLPGEARRIEEQVPSKARPGTTQSRPSWVLTARTPA</sequence>
<dbReference type="InterPro" id="IPR013216">
    <property type="entry name" value="Methyltransf_11"/>
</dbReference>
<dbReference type="Pfam" id="PF08241">
    <property type="entry name" value="Methyltransf_11"/>
    <property type="match status" value="1"/>
</dbReference>
<keyword evidence="5" id="KW-1185">Reference proteome</keyword>
<dbReference type="GO" id="GO:0008757">
    <property type="term" value="F:S-adenosylmethionine-dependent methyltransferase activity"/>
    <property type="evidence" value="ECO:0007669"/>
    <property type="project" value="InterPro"/>
</dbReference>
<evidence type="ECO:0000259" key="2">
    <source>
        <dbReference type="Pfam" id="PF08241"/>
    </source>
</evidence>
<reference evidence="4 5" key="2">
    <citation type="submission" date="2017-08" db="EMBL/GenBank/DDBJ databases">
        <authorList>
            <person name="de Groot N.N."/>
        </authorList>
    </citation>
    <scope>NUCLEOTIDE SEQUENCE [LARGE SCALE GENOMIC DNA]</scope>
    <source>
        <strain evidence="4">Orrdi1</strain>
    </source>
</reference>
<name>A0A1C3K5S8_9BURK</name>
<dbReference type="Proteomes" id="UP000078558">
    <property type="component" value="Chromosome I"/>
</dbReference>
<dbReference type="Gene3D" id="3.40.50.150">
    <property type="entry name" value="Vaccinia Virus protein VP39"/>
    <property type="match status" value="1"/>
</dbReference>
<dbReference type="PANTHER" id="PTHR42912:SF93">
    <property type="entry name" value="N6-ADENOSINE-METHYLTRANSFERASE TMT1A"/>
    <property type="match status" value="1"/>
</dbReference>
<dbReference type="STRING" id="1851544.ODI_01015"/>
<gene>
    <name evidence="3" type="ORF">ODI_01015</name>
    <name evidence="4" type="ORF">ODI_R4238</name>
</gene>
<dbReference type="OrthoDB" id="529208at2"/>
<proteinExistence type="predicted"/>
<evidence type="ECO:0000313" key="3">
    <source>
        <dbReference type="EMBL" id="SBT26890.1"/>
    </source>
</evidence>
<evidence type="ECO:0000313" key="5">
    <source>
        <dbReference type="Proteomes" id="UP000078558"/>
    </source>
</evidence>
<dbReference type="EMBL" id="LT907988">
    <property type="protein sequence ID" value="SOE52496.1"/>
    <property type="molecule type" value="Genomic_DNA"/>
</dbReference>
<dbReference type="AlphaFoldDB" id="A0A1C3K5S8"/>
<evidence type="ECO:0000256" key="1">
    <source>
        <dbReference type="SAM" id="MobiDB-lite"/>
    </source>
</evidence>
<dbReference type="RefSeq" id="WP_067757475.1">
    <property type="nucleotide sequence ID" value="NZ_LT907988.1"/>
</dbReference>
<dbReference type="CDD" id="cd02440">
    <property type="entry name" value="AdoMet_MTases"/>
    <property type="match status" value="1"/>
</dbReference>
<dbReference type="EMBL" id="FLRC01000044">
    <property type="protein sequence ID" value="SBT26890.1"/>
    <property type="molecule type" value="Genomic_DNA"/>
</dbReference>
<keyword evidence="3" id="KW-0489">Methyltransferase</keyword>
<dbReference type="InterPro" id="IPR029063">
    <property type="entry name" value="SAM-dependent_MTases_sf"/>
</dbReference>
<dbReference type="SUPFAM" id="SSF53335">
    <property type="entry name" value="S-adenosyl-L-methionine-dependent methyltransferases"/>
    <property type="match status" value="1"/>
</dbReference>
<dbReference type="GO" id="GO:0032259">
    <property type="term" value="P:methylation"/>
    <property type="evidence" value="ECO:0007669"/>
    <property type="project" value="UniProtKB-KW"/>
</dbReference>
<evidence type="ECO:0000313" key="4">
    <source>
        <dbReference type="EMBL" id="SOE52496.1"/>
    </source>
</evidence>
<reference evidence="3 5" key="1">
    <citation type="submission" date="2016-06" db="EMBL/GenBank/DDBJ databases">
        <authorList>
            <person name="Kjaerup R.B."/>
            <person name="Dalgaard T.S."/>
            <person name="Juul-Madsen H.R."/>
        </authorList>
    </citation>
    <scope>NUCLEOTIDE SEQUENCE [LARGE SCALE GENOMIC DNA]</scope>
    <source>
        <strain evidence="3">Orrdi1</strain>
    </source>
</reference>
<accession>A0A1C3K5S8</accession>
<feature type="region of interest" description="Disordered" evidence="1">
    <location>
        <begin position="198"/>
        <end position="224"/>
    </location>
</feature>
<dbReference type="InterPro" id="IPR050508">
    <property type="entry name" value="Methyltransf_Superfamily"/>
</dbReference>
<protein>
    <submittedName>
        <fullName evidence="3">SAM-dependent methyltransferase</fullName>
    </submittedName>
</protein>